<dbReference type="OrthoDB" id="8850210at2"/>
<reference evidence="1 2" key="1">
    <citation type="submission" date="2016-05" db="EMBL/GenBank/DDBJ databases">
        <title>Niabella ginsenosidivorans BS26 whole genome sequencing.</title>
        <authorList>
            <person name="Im W.T."/>
            <person name="Siddiqi M.Z."/>
        </authorList>
    </citation>
    <scope>NUCLEOTIDE SEQUENCE [LARGE SCALE GENOMIC DNA]</scope>
    <source>
        <strain evidence="1 2">BS26</strain>
    </source>
</reference>
<dbReference type="EMBL" id="CP015772">
    <property type="protein sequence ID" value="ANH82564.1"/>
    <property type="molecule type" value="Genomic_DNA"/>
</dbReference>
<proteinExistence type="predicted"/>
<organism evidence="1 2">
    <name type="scientific">Niabella ginsenosidivorans</name>
    <dbReference type="NCBI Taxonomy" id="1176587"/>
    <lineage>
        <taxon>Bacteria</taxon>
        <taxon>Pseudomonadati</taxon>
        <taxon>Bacteroidota</taxon>
        <taxon>Chitinophagia</taxon>
        <taxon>Chitinophagales</taxon>
        <taxon>Chitinophagaceae</taxon>
        <taxon>Niabella</taxon>
    </lineage>
</organism>
<accession>A0A1A9I7R1</accession>
<protein>
    <submittedName>
        <fullName evidence="1">Uncharacterized protein</fullName>
    </submittedName>
</protein>
<dbReference type="RefSeq" id="WP_067759013.1">
    <property type="nucleotide sequence ID" value="NZ_CP015772.1"/>
</dbReference>
<name>A0A1A9I7R1_9BACT</name>
<evidence type="ECO:0000313" key="1">
    <source>
        <dbReference type="EMBL" id="ANH82564.1"/>
    </source>
</evidence>
<keyword evidence="2" id="KW-1185">Reference proteome</keyword>
<evidence type="ECO:0000313" key="2">
    <source>
        <dbReference type="Proteomes" id="UP000077667"/>
    </source>
</evidence>
<gene>
    <name evidence="1" type="ORF">A8C56_17695</name>
</gene>
<dbReference type="KEGG" id="nia:A8C56_17695"/>
<dbReference type="Proteomes" id="UP000077667">
    <property type="component" value="Chromosome"/>
</dbReference>
<sequence>MRFFDFFNGSGNKKAGTENTAWQNTPLEKEIEEQAGSFLQKYAARYAGLDFSVQSLEVLEALLEDASGFYNEMSPEQQQKIIEGGGAYLFEVARKNVGGTYYWYQKLSQPILVTGQPKFEASILAFRQVQNRLQNGKEDGIPVYFESYLENVKQHRSAIII</sequence>
<dbReference type="AlphaFoldDB" id="A0A1A9I7R1"/>